<feature type="domain" description="EF-hand" evidence="4">
    <location>
        <begin position="408"/>
        <end position="443"/>
    </location>
</feature>
<name>B7GBS5_PHATC</name>
<dbReference type="SUPFAM" id="SSF47473">
    <property type="entry name" value="EF-hand"/>
    <property type="match status" value="1"/>
</dbReference>
<sequence>MKSLSLVAILAAGVFVPGYDALKPSKCGGKLTSPCLSASDTRYDANFPKSITLQNPAWKQFEGLWKTTSINFQGNGIVAQPQPHIPALKYATLPYTLNEVVTFYNHTIVGSRMSLYAYFFYSPAPESFCNQTFNPPFENVIGSGVCGVNGFTTAVAQFGTSTHENQGDVDFFRLRTSAALGPVTIDFDSGLFTWIDSNSLLATNTLDGLFSQSNPYTFLDNSSAFVNFNVIDLVRRTRDTNALAQMTRMEESEWLAAIEEAYQDVNIAAADKIPVPFQTSSSDPEWYPTEDEWCGGVGNDPECTVSPYQEPDAKLKSSALVGFVILGLAVFCIPLYALYRYRIGQQERRIKDKFIRGIAKNMSIAPSAGAISRDKLVEEFQRIDKDKGGTIEKAELKDWIDEGKLGTISDADFNALWSALDRDGSGNIDFMEFCTFLSGCSEAFDNVYDEQQKM</sequence>
<feature type="signal peptide" evidence="3">
    <location>
        <begin position="1"/>
        <end position="21"/>
    </location>
</feature>
<dbReference type="KEGG" id="pti:PHATRDRAFT_55097"/>
<dbReference type="PROSITE" id="PS00018">
    <property type="entry name" value="EF_HAND_1"/>
    <property type="match status" value="2"/>
</dbReference>
<feature type="domain" description="EF-hand" evidence="4">
    <location>
        <begin position="371"/>
        <end position="406"/>
    </location>
</feature>
<dbReference type="CDD" id="cd00051">
    <property type="entry name" value="EFh"/>
    <property type="match status" value="1"/>
</dbReference>
<organism evidence="5 6">
    <name type="scientific">Phaeodactylum tricornutum (strain CCAP 1055/1)</name>
    <dbReference type="NCBI Taxonomy" id="556484"/>
    <lineage>
        <taxon>Eukaryota</taxon>
        <taxon>Sar</taxon>
        <taxon>Stramenopiles</taxon>
        <taxon>Ochrophyta</taxon>
        <taxon>Bacillariophyta</taxon>
        <taxon>Bacillariophyceae</taxon>
        <taxon>Bacillariophycidae</taxon>
        <taxon>Naviculales</taxon>
        <taxon>Phaeodactylaceae</taxon>
        <taxon>Phaeodactylum</taxon>
    </lineage>
</organism>
<dbReference type="Proteomes" id="UP000000759">
    <property type="component" value="Chromosome 24"/>
</dbReference>
<dbReference type="EMBL" id="CM000626">
    <property type="protein sequence ID" value="EEC43976.1"/>
    <property type="molecule type" value="Genomic_DNA"/>
</dbReference>
<dbReference type="RefSeq" id="XP_002184577.1">
    <property type="nucleotide sequence ID" value="XM_002184541.1"/>
</dbReference>
<dbReference type="eggNOG" id="ENOG502SD37">
    <property type="taxonomic scope" value="Eukaryota"/>
</dbReference>
<keyword evidence="2" id="KW-0472">Membrane</keyword>
<dbReference type="Pfam" id="PF13499">
    <property type="entry name" value="EF-hand_7"/>
    <property type="match status" value="1"/>
</dbReference>
<dbReference type="InterPro" id="IPR018247">
    <property type="entry name" value="EF_Hand_1_Ca_BS"/>
</dbReference>
<dbReference type="InterPro" id="IPR002048">
    <property type="entry name" value="EF_hand_dom"/>
</dbReference>
<feature type="transmembrane region" description="Helical" evidence="2">
    <location>
        <begin position="319"/>
        <end position="339"/>
    </location>
</feature>
<dbReference type="GeneID" id="7198341"/>
<gene>
    <name evidence="5" type="ORF">PHATRDRAFT_55097</name>
</gene>
<keyword evidence="2" id="KW-1133">Transmembrane helix</keyword>
<protein>
    <recommendedName>
        <fullName evidence="4">EF-hand domain-containing protein</fullName>
    </recommendedName>
</protein>
<reference evidence="5 6" key="1">
    <citation type="journal article" date="2008" name="Nature">
        <title>The Phaeodactylum genome reveals the evolutionary history of diatom genomes.</title>
        <authorList>
            <person name="Bowler C."/>
            <person name="Allen A.E."/>
            <person name="Badger J.H."/>
            <person name="Grimwood J."/>
            <person name="Jabbari K."/>
            <person name="Kuo A."/>
            <person name="Maheswari U."/>
            <person name="Martens C."/>
            <person name="Maumus F."/>
            <person name="Otillar R.P."/>
            <person name="Rayko E."/>
            <person name="Salamov A."/>
            <person name="Vandepoele K."/>
            <person name="Beszteri B."/>
            <person name="Gruber A."/>
            <person name="Heijde M."/>
            <person name="Katinka M."/>
            <person name="Mock T."/>
            <person name="Valentin K."/>
            <person name="Verret F."/>
            <person name="Berges J.A."/>
            <person name="Brownlee C."/>
            <person name="Cadoret J.P."/>
            <person name="Chiovitti A."/>
            <person name="Choi C.J."/>
            <person name="Coesel S."/>
            <person name="De Martino A."/>
            <person name="Detter J.C."/>
            <person name="Durkin C."/>
            <person name="Falciatore A."/>
            <person name="Fournet J."/>
            <person name="Haruta M."/>
            <person name="Huysman M.J."/>
            <person name="Jenkins B.D."/>
            <person name="Jiroutova K."/>
            <person name="Jorgensen R.E."/>
            <person name="Joubert Y."/>
            <person name="Kaplan A."/>
            <person name="Kroger N."/>
            <person name="Kroth P.G."/>
            <person name="La Roche J."/>
            <person name="Lindquist E."/>
            <person name="Lommer M."/>
            <person name="Martin-Jezequel V."/>
            <person name="Lopez P.J."/>
            <person name="Lucas S."/>
            <person name="Mangogna M."/>
            <person name="McGinnis K."/>
            <person name="Medlin L.K."/>
            <person name="Montsant A."/>
            <person name="Oudot-Le Secq M.P."/>
            <person name="Napoli C."/>
            <person name="Obornik M."/>
            <person name="Parker M.S."/>
            <person name="Petit J.L."/>
            <person name="Porcel B.M."/>
            <person name="Poulsen N."/>
            <person name="Robison M."/>
            <person name="Rychlewski L."/>
            <person name="Rynearson T.A."/>
            <person name="Schmutz J."/>
            <person name="Shapiro H."/>
            <person name="Siaut M."/>
            <person name="Stanley M."/>
            <person name="Sussman M.R."/>
            <person name="Taylor A.R."/>
            <person name="Vardi A."/>
            <person name="von Dassow P."/>
            <person name="Vyverman W."/>
            <person name="Willis A."/>
            <person name="Wyrwicz L.S."/>
            <person name="Rokhsar D.S."/>
            <person name="Weissenbach J."/>
            <person name="Armbrust E.V."/>
            <person name="Green B.R."/>
            <person name="Van de Peer Y."/>
            <person name="Grigoriev I.V."/>
        </authorList>
    </citation>
    <scope>NUCLEOTIDE SEQUENCE [LARGE SCALE GENOMIC DNA]</scope>
    <source>
        <strain evidence="5 6">CCAP 1055/1</strain>
    </source>
</reference>
<dbReference type="SMART" id="SM00054">
    <property type="entry name" value="EFh"/>
    <property type="match status" value="2"/>
</dbReference>
<dbReference type="OrthoDB" id="44485at2759"/>
<accession>B7GBS5</accession>
<dbReference type="Gene3D" id="1.10.238.10">
    <property type="entry name" value="EF-hand"/>
    <property type="match status" value="1"/>
</dbReference>
<dbReference type="HOGENOM" id="CLU_560778_0_0_1"/>
<evidence type="ECO:0000313" key="6">
    <source>
        <dbReference type="Proteomes" id="UP000000759"/>
    </source>
</evidence>
<dbReference type="InParanoid" id="B7GBS5"/>
<keyword evidence="2" id="KW-0812">Transmembrane</keyword>
<keyword evidence="6" id="KW-1185">Reference proteome</keyword>
<dbReference type="PROSITE" id="PS50222">
    <property type="entry name" value="EF_HAND_2"/>
    <property type="match status" value="2"/>
</dbReference>
<evidence type="ECO:0000256" key="3">
    <source>
        <dbReference type="SAM" id="SignalP"/>
    </source>
</evidence>
<proteinExistence type="predicted"/>
<evidence type="ECO:0000256" key="2">
    <source>
        <dbReference type="SAM" id="Phobius"/>
    </source>
</evidence>
<evidence type="ECO:0000256" key="1">
    <source>
        <dbReference type="ARBA" id="ARBA00022837"/>
    </source>
</evidence>
<dbReference type="PaxDb" id="2850-Phatr55097"/>
<dbReference type="InterPro" id="IPR011992">
    <property type="entry name" value="EF-hand-dom_pair"/>
</dbReference>
<keyword evidence="3" id="KW-0732">Signal</keyword>
<dbReference type="GO" id="GO:0005509">
    <property type="term" value="F:calcium ion binding"/>
    <property type="evidence" value="ECO:0007669"/>
    <property type="project" value="InterPro"/>
</dbReference>
<reference evidence="6" key="2">
    <citation type="submission" date="2008-08" db="EMBL/GenBank/DDBJ databases">
        <authorList>
            <consortium name="Diatom Consortium"/>
            <person name="Grigoriev I."/>
            <person name="Grimwood J."/>
            <person name="Kuo A."/>
            <person name="Otillar R.P."/>
            <person name="Salamov A."/>
            <person name="Detter J.C."/>
            <person name="Lindquist E."/>
            <person name="Shapiro H."/>
            <person name="Lucas S."/>
            <person name="Glavina del Rio T."/>
            <person name="Pitluck S."/>
            <person name="Rokhsar D."/>
            <person name="Bowler C."/>
        </authorList>
    </citation>
    <scope>GENOME REANNOTATION</scope>
    <source>
        <strain evidence="6">CCAP 1055/1</strain>
    </source>
</reference>
<evidence type="ECO:0000313" key="5">
    <source>
        <dbReference type="EMBL" id="EEC43976.1"/>
    </source>
</evidence>
<evidence type="ECO:0000259" key="4">
    <source>
        <dbReference type="PROSITE" id="PS50222"/>
    </source>
</evidence>
<feature type="chain" id="PRO_5002853200" description="EF-hand domain-containing protein" evidence="3">
    <location>
        <begin position="22"/>
        <end position="454"/>
    </location>
</feature>
<dbReference type="AlphaFoldDB" id="B7GBS5"/>
<keyword evidence="1" id="KW-0106">Calcium</keyword>